<dbReference type="PANTHER" id="PTHR24096">
    <property type="entry name" value="LONG-CHAIN-FATTY-ACID--COA LIGASE"/>
    <property type="match status" value="1"/>
</dbReference>
<dbReference type="EMBL" id="JAQIOY010000006">
    <property type="protein sequence ID" value="MDA7426025.1"/>
    <property type="molecule type" value="Genomic_DNA"/>
</dbReference>
<dbReference type="PROSITE" id="PS00455">
    <property type="entry name" value="AMP_BINDING"/>
    <property type="match status" value="1"/>
</dbReference>
<dbReference type="InterPro" id="IPR000873">
    <property type="entry name" value="AMP-dep_synth/lig_dom"/>
</dbReference>
<dbReference type="RefSeq" id="WP_271433380.1">
    <property type="nucleotide sequence ID" value="NZ_JAQIOY010000006.1"/>
</dbReference>
<organism evidence="2 3">
    <name type="scientific">Thalassococcus lentus</name>
    <dbReference type="NCBI Taxonomy" id="1210524"/>
    <lineage>
        <taxon>Bacteria</taxon>
        <taxon>Pseudomonadati</taxon>
        <taxon>Pseudomonadota</taxon>
        <taxon>Alphaproteobacteria</taxon>
        <taxon>Rhodobacterales</taxon>
        <taxon>Roseobacteraceae</taxon>
        <taxon>Thalassococcus</taxon>
    </lineage>
</organism>
<dbReference type="SUPFAM" id="SSF56801">
    <property type="entry name" value="Acetyl-CoA synthetase-like"/>
    <property type="match status" value="1"/>
</dbReference>
<feature type="domain" description="AMP-dependent synthetase/ligase" evidence="1">
    <location>
        <begin position="37"/>
        <end position="417"/>
    </location>
</feature>
<dbReference type="Gene3D" id="3.40.50.12780">
    <property type="entry name" value="N-terminal domain of ligase-like"/>
    <property type="match status" value="1"/>
</dbReference>
<dbReference type="InterPro" id="IPR042099">
    <property type="entry name" value="ANL_N_sf"/>
</dbReference>
<gene>
    <name evidence="2" type="ORF">PFY00_14925</name>
</gene>
<dbReference type="Proteomes" id="UP001210720">
    <property type="component" value="Unassembled WGS sequence"/>
</dbReference>
<name>A0ABT4XVN1_9RHOB</name>
<accession>A0ABT4XVN1</accession>
<evidence type="ECO:0000313" key="3">
    <source>
        <dbReference type="Proteomes" id="UP001210720"/>
    </source>
</evidence>
<evidence type="ECO:0000259" key="1">
    <source>
        <dbReference type="Pfam" id="PF00501"/>
    </source>
</evidence>
<dbReference type="PANTHER" id="PTHR24096:SF420">
    <property type="entry name" value="LONG-CHAIN-FATTY-ACID--COA LIGASE-RELATED"/>
    <property type="match status" value="1"/>
</dbReference>
<keyword evidence="3" id="KW-1185">Reference proteome</keyword>
<protein>
    <submittedName>
        <fullName evidence="2">Feruloyl-CoA synthase</fullName>
    </submittedName>
</protein>
<proteinExistence type="predicted"/>
<evidence type="ECO:0000313" key="2">
    <source>
        <dbReference type="EMBL" id="MDA7426025.1"/>
    </source>
</evidence>
<sequence>MYRAHNVIREDRSDGAVILRSGYTLSPVARCSGEWLDHWAGSTPDAVFLAERDGAGWRSLSYSETRQIVRTIAAGLLARGMNQKTPILIISGNSVNHALLSLAAQYVGVPTAPVAEQYALIPGARPQLLHCAGLVKPAMVYAEDMERFGDALSESVFDTVEKVVSRGAAEGVTDFATLLERHETDMAQVDAAAAAVGPDTVAKYLLTSGSTSSPKAVITTQRMMCANQAQILDALPFLRTRPPRIVDWLPWNHVFGGSHNVNMMLSNGGALYIDAGKPVQPLVQKTIENNQLVGGTLAFNVPVGFAMLRDAMKEDEALRNRYFSELDMLFYAGASLPQDVWADLEAMARDVRGDMPLFTSSWGLTETAPACLIQHEPTDMSGIIGVPMTGVEVKLLPDEGGRFEIRVRGPNVMPGYLDDPEKTAAAFDEEGYFITGDAVRFVDESDLTKGLKFDGRVSEDFKLQSGTWVRAAMLRLELLTALGPLAQDVVLCGEGRNELGLMVIPTADARAMADDEEDVLLGSGLHDALRDRLGDQSGKGSSMRIARVMVLAEPPSIGDGEITAKGNLNARKVQTRRAALVERLYGDTDPGVLNLLR</sequence>
<dbReference type="Pfam" id="PF00501">
    <property type="entry name" value="AMP-binding"/>
    <property type="match status" value="1"/>
</dbReference>
<comment type="caution">
    <text evidence="2">The sequence shown here is derived from an EMBL/GenBank/DDBJ whole genome shotgun (WGS) entry which is preliminary data.</text>
</comment>
<dbReference type="InterPro" id="IPR020845">
    <property type="entry name" value="AMP-binding_CS"/>
</dbReference>
<reference evidence="2 3" key="1">
    <citation type="submission" date="2023-01" db="EMBL/GenBank/DDBJ databases">
        <title>Thalassococcus onchidii sp. nov., isolated from a marine invertebrate from the South China Sea.</title>
        <authorList>
            <person name="Xu S."/>
            <person name="Liu Z."/>
            <person name="Xu Y."/>
        </authorList>
    </citation>
    <scope>NUCLEOTIDE SEQUENCE [LARGE SCALE GENOMIC DNA]</scope>
    <source>
        <strain evidence="2 3">KCTC 32084</strain>
    </source>
</reference>